<dbReference type="EMBL" id="AQGS01000539">
    <property type="protein sequence ID" value="EPS38594.1"/>
    <property type="molecule type" value="Genomic_DNA"/>
</dbReference>
<organism evidence="1 2">
    <name type="scientific">Dactylellina haptotyla (strain CBS 200.50)</name>
    <name type="common">Nematode-trapping fungus</name>
    <name type="synonym">Monacrosporium haptotylum</name>
    <dbReference type="NCBI Taxonomy" id="1284197"/>
    <lineage>
        <taxon>Eukaryota</taxon>
        <taxon>Fungi</taxon>
        <taxon>Dikarya</taxon>
        <taxon>Ascomycota</taxon>
        <taxon>Pezizomycotina</taxon>
        <taxon>Orbiliomycetes</taxon>
        <taxon>Orbiliales</taxon>
        <taxon>Orbiliaceae</taxon>
        <taxon>Dactylellina</taxon>
    </lineage>
</organism>
<evidence type="ECO:0000313" key="2">
    <source>
        <dbReference type="Proteomes" id="UP000015100"/>
    </source>
</evidence>
<protein>
    <submittedName>
        <fullName evidence="1">Uncharacterized protein</fullName>
    </submittedName>
</protein>
<sequence>MTGCFQPGAEENPAKSTGQYWSFAVALPFCSLPCQNLGVDPPSSWPIPSPPVLLLHRVREDDGFSNQNSSFHTTFCSRDLKESVEQDNVGRAMSVTLAYQLLKMPFSSVYEI</sequence>
<dbReference type="HOGENOM" id="CLU_2145762_0_0_1"/>
<dbReference type="Proteomes" id="UP000015100">
    <property type="component" value="Unassembled WGS sequence"/>
</dbReference>
<reference evidence="2" key="2">
    <citation type="submission" date="2013-04" db="EMBL/GenBank/DDBJ databases">
        <title>Genomic mechanisms accounting for the adaptation to parasitism in nematode-trapping fungi.</title>
        <authorList>
            <person name="Ahren D.G."/>
        </authorList>
    </citation>
    <scope>NUCLEOTIDE SEQUENCE [LARGE SCALE GENOMIC DNA]</scope>
    <source>
        <strain evidence="2">CBS 200.50</strain>
    </source>
</reference>
<reference evidence="1 2" key="1">
    <citation type="journal article" date="2013" name="PLoS Genet.">
        <title>Genomic mechanisms accounting for the adaptation to parasitism in nematode-trapping fungi.</title>
        <authorList>
            <person name="Meerupati T."/>
            <person name="Andersson K.M."/>
            <person name="Friman E."/>
            <person name="Kumar D."/>
            <person name="Tunlid A."/>
            <person name="Ahren D."/>
        </authorList>
    </citation>
    <scope>NUCLEOTIDE SEQUENCE [LARGE SCALE GENOMIC DNA]</scope>
    <source>
        <strain evidence="1 2">CBS 200.50</strain>
    </source>
</reference>
<keyword evidence="2" id="KW-1185">Reference proteome</keyword>
<dbReference type="AlphaFoldDB" id="S8A6V9"/>
<accession>S8A6V9</accession>
<name>S8A6V9_DACHA</name>
<evidence type="ECO:0000313" key="1">
    <source>
        <dbReference type="EMBL" id="EPS38594.1"/>
    </source>
</evidence>
<gene>
    <name evidence="1" type="ORF">H072_7707</name>
</gene>
<proteinExistence type="predicted"/>
<comment type="caution">
    <text evidence="1">The sequence shown here is derived from an EMBL/GenBank/DDBJ whole genome shotgun (WGS) entry which is preliminary data.</text>
</comment>